<dbReference type="InterPro" id="IPR012337">
    <property type="entry name" value="RNaseH-like_sf"/>
</dbReference>
<dbReference type="AlphaFoldDB" id="A0A4D6KLG4"/>
<dbReference type="SUPFAM" id="SSF53098">
    <property type="entry name" value="Ribonuclease H-like"/>
    <property type="match status" value="1"/>
</dbReference>
<keyword evidence="1" id="KW-0540">Nuclease</keyword>
<dbReference type="InterPro" id="IPR036397">
    <property type="entry name" value="RNaseH_sf"/>
</dbReference>
<feature type="domain" description="3'-5' exonuclease" evidence="3">
    <location>
        <begin position="77"/>
        <end position="195"/>
    </location>
</feature>
<dbReference type="GO" id="GO:0004386">
    <property type="term" value="F:helicase activity"/>
    <property type="evidence" value="ECO:0007669"/>
    <property type="project" value="UniProtKB-KW"/>
</dbReference>
<dbReference type="Gene3D" id="3.30.420.10">
    <property type="entry name" value="Ribonuclease H-like superfamily/Ribonuclease H"/>
    <property type="match status" value="1"/>
</dbReference>
<sequence>MAVIISRKNCFSHQFYSITLGENDFFNVTITANATVVKHWLATTLHNSRRYLYLNCLVVGLGVHWTPGPNDPPVDTLQLCVGRRCLIFQLAHANRVPSNLRTFLNNPNHNFVGFWNHSDRRKLKQSRFQLEMCTDPLDLRLFFENLAQASVEEIVQKCLGYQISQPREIGRSRWRDFLLSDDQITYAAVDAFCAFLIDLFLAHAWRLAMKLQQWWFAVFVRQWRFCCCEAAARDKLVQICSKRGDEWICCGGCVAEAWCGESAMVGCVNGQVLRGCGGRERGHEERGDVVQKAARGERGEQNGEAGAVERGEPELAGVLAGVVGGPDEDVGGERVGEEVEGHGGWCVNGGWCAKQKKSLWLWFLCNRDQTFGLVPICLGSKTKAE</sequence>
<keyword evidence="4" id="KW-0547">Nucleotide-binding</keyword>
<evidence type="ECO:0000313" key="4">
    <source>
        <dbReference type="EMBL" id="QCD77460.1"/>
    </source>
</evidence>
<dbReference type="CDD" id="cd06141">
    <property type="entry name" value="WRN_exo"/>
    <property type="match status" value="1"/>
</dbReference>
<evidence type="ECO:0000259" key="3">
    <source>
        <dbReference type="Pfam" id="PF01612"/>
    </source>
</evidence>
<dbReference type="PANTHER" id="PTHR13620:SF59">
    <property type="entry name" value="POLYNUCLEOTIDYL TRANSFERASE, RIBONUCLEASE H-LIKE SUPERFAMILY PROTEIN"/>
    <property type="match status" value="1"/>
</dbReference>
<organism evidence="4 5">
    <name type="scientific">Vigna unguiculata</name>
    <name type="common">Cowpea</name>
    <dbReference type="NCBI Taxonomy" id="3917"/>
    <lineage>
        <taxon>Eukaryota</taxon>
        <taxon>Viridiplantae</taxon>
        <taxon>Streptophyta</taxon>
        <taxon>Embryophyta</taxon>
        <taxon>Tracheophyta</taxon>
        <taxon>Spermatophyta</taxon>
        <taxon>Magnoliopsida</taxon>
        <taxon>eudicotyledons</taxon>
        <taxon>Gunneridae</taxon>
        <taxon>Pentapetalae</taxon>
        <taxon>rosids</taxon>
        <taxon>fabids</taxon>
        <taxon>Fabales</taxon>
        <taxon>Fabaceae</taxon>
        <taxon>Papilionoideae</taxon>
        <taxon>50 kb inversion clade</taxon>
        <taxon>NPAAA clade</taxon>
        <taxon>indigoferoid/millettioid clade</taxon>
        <taxon>Phaseoleae</taxon>
        <taxon>Vigna</taxon>
    </lineage>
</organism>
<dbReference type="GO" id="GO:0005634">
    <property type="term" value="C:nucleus"/>
    <property type="evidence" value="ECO:0007669"/>
    <property type="project" value="TreeGrafter"/>
</dbReference>
<evidence type="ECO:0000256" key="1">
    <source>
        <dbReference type="ARBA" id="ARBA00022722"/>
    </source>
</evidence>
<keyword evidence="2" id="KW-0378">Hydrolase</keyword>
<name>A0A4D6KLG4_VIGUN</name>
<dbReference type="GO" id="GO:0008408">
    <property type="term" value="F:3'-5' exonuclease activity"/>
    <property type="evidence" value="ECO:0007669"/>
    <property type="project" value="InterPro"/>
</dbReference>
<dbReference type="GO" id="GO:0003676">
    <property type="term" value="F:nucleic acid binding"/>
    <property type="evidence" value="ECO:0007669"/>
    <property type="project" value="InterPro"/>
</dbReference>
<keyword evidence="4" id="KW-0347">Helicase</keyword>
<dbReference type="InterPro" id="IPR002562">
    <property type="entry name" value="3'-5'_exonuclease_dom"/>
</dbReference>
<keyword evidence="4" id="KW-0067">ATP-binding</keyword>
<keyword evidence="5" id="KW-1185">Reference proteome</keyword>
<dbReference type="Pfam" id="PF01612">
    <property type="entry name" value="DNA_pol_A_exo1"/>
    <property type="match status" value="1"/>
</dbReference>
<dbReference type="PANTHER" id="PTHR13620">
    <property type="entry name" value="3-5 EXONUCLEASE"/>
    <property type="match status" value="1"/>
</dbReference>
<proteinExistence type="predicted"/>
<accession>A0A4D6KLG4</accession>
<dbReference type="GO" id="GO:0005737">
    <property type="term" value="C:cytoplasm"/>
    <property type="evidence" value="ECO:0007669"/>
    <property type="project" value="TreeGrafter"/>
</dbReference>
<reference evidence="4 5" key="1">
    <citation type="submission" date="2019-04" db="EMBL/GenBank/DDBJ databases">
        <title>An improved genome assembly and genetic linkage map for asparagus bean, Vigna unguiculata ssp. sesquipedialis.</title>
        <authorList>
            <person name="Xia Q."/>
            <person name="Zhang R."/>
            <person name="Dong Y."/>
        </authorList>
    </citation>
    <scope>NUCLEOTIDE SEQUENCE [LARGE SCALE GENOMIC DNA]</scope>
    <source>
        <tissue evidence="4">Leaf</tissue>
    </source>
</reference>
<evidence type="ECO:0000256" key="2">
    <source>
        <dbReference type="ARBA" id="ARBA00022801"/>
    </source>
</evidence>
<evidence type="ECO:0000313" key="5">
    <source>
        <dbReference type="Proteomes" id="UP000501690"/>
    </source>
</evidence>
<dbReference type="InterPro" id="IPR051132">
    <property type="entry name" value="3-5_Exonuclease_domain"/>
</dbReference>
<dbReference type="GO" id="GO:0006139">
    <property type="term" value="P:nucleobase-containing compound metabolic process"/>
    <property type="evidence" value="ECO:0007669"/>
    <property type="project" value="InterPro"/>
</dbReference>
<dbReference type="EMBL" id="CP039345">
    <property type="protein sequence ID" value="QCD77460.1"/>
    <property type="molecule type" value="Genomic_DNA"/>
</dbReference>
<protein>
    <submittedName>
        <fullName evidence="4">Werner syndrome ATP-dependent helicase</fullName>
    </submittedName>
</protein>
<dbReference type="Proteomes" id="UP000501690">
    <property type="component" value="Linkage Group LG1"/>
</dbReference>
<gene>
    <name evidence="4" type="ORF">DEO72_LG1g1084</name>
</gene>